<evidence type="ECO:0000313" key="2">
    <source>
        <dbReference type="Proteomes" id="UP000030687"/>
    </source>
</evidence>
<proteinExistence type="predicted"/>
<name>V4U4R0_CITCL</name>
<dbReference type="Gramene" id="ESR57126">
    <property type="protein sequence ID" value="ESR57126"/>
    <property type="gene ID" value="CICLE_v10023054mg"/>
</dbReference>
<reference evidence="1 2" key="1">
    <citation type="submission" date="2013-10" db="EMBL/GenBank/DDBJ databases">
        <authorList>
            <consortium name="International Citrus Genome Consortium"/>
            <person name="Jenkins J."/>
            <person name="Schmutz J."/>
            <person name="Prochnik S."/>
            <person name="Rokhsar D."/>
            <person name="Gmitter F."/>
            <person name="Ollitrault P."/>
            <person name="Machado M."/>
            <person name="Talon M."/>
            <person name="Wincker P."/>
            <person name="Jaillon O."/>
            <person name="Morgante M."/>
        </authorList>
    </citation>
    <scope>NUCLEOTIDE SEQUENCE</scope>
    <source>
        <strain evidence="2">cv. Clemenules</strain>
    </source>
</reference>
<dbReference type="OMA" id="FFRYEMA"/>
<protein>
    <recommendedName>
        <fullName evidence="3">F-box associated domain-containing protein</fullName>
    </recommendedName>
</protein>
<dbReference type="EMBL" id="KI536661">
    <property type="protein sequence ID" value="ESR57126.1"/>
    <property type="molecule type" value="Genomic_DNA"/>
</dbReference>
<dbReference type="eggNOG" id="KOG1072">
    <property type="taxonomic scope" value="Eukaryota"/>
</dbReference>
<dbReference type="PANTHER" id="PTHR47850:SF1">
    <property type="entry name" value="F-BOX_KELCH-REPEAT PROTEIN OR23"/>
    <property type="match status" value="1"/>
</dbReference>
<dbReference type="KEGG" id="cic:CICLE_v10023054mg"/>
<organism evidence="1 2">
    <name type="scientific">Citrus clementina</name>
    <name type="common">Clementine</name>
    <name type="synonym">Citrus deliciosa x Citrus sinensis</name>
    <dbReference type="NCBI Taxonomy" id="85681"/>
    <lineage>
        <taxon>Eukaryota</taxon>
        <taxon>Viridiplantae</taxon>
        <taxon>Streptophyta</taxon>
        <taxon>Embryophyta</taxon>
        <taxon>Tracheophyta</taxon>
        <taxon>Spermatophyta</taxon>
        <taxon>Magnoliopsida</taxon>
        <taxon>eudicotyledons</taxon>
        <taxon>Gunneridae</taxon>
        <taxon>Pentapetalae</taxon>
        <taxon>rosids</taxon>
        <taxon>malvids</taxon>
        <taxon>Sapindales</taxon>
        <taxon>Rutaceae</taxon>
        <taxon>Aurantioideae</taxon>
        <taxon>Citrus</taxon>
    </lineage>
</organism>
<gene>
    <name evidence="1" type="ORF">CICLE_v10023054mg</name>
</gene>
<dbReference type="Proteomes" id="UP000030687">
    <property type="component" value="Unassembled WGS sequence"/>
</dbReference>
<keyword evidence="2" id="KW-1185">Reference proteome</keyword>
<dbReference type="PANTHER" id="PTHR47850">
    <property type="entry name" value="F-BOX/KELCH-REPEAT PROTEIN OR23"/>
    <property type="match status" value="1"/>
</dbReference>
<dbReference type="AlphaFoldDB" id="V4U4R0"/>
<sequence length="94" mass="11033">MGLNRWLKETTIPEIRPCKKPLGFIVLDGELYVMTLLKGSDLNETRRSQQHKRAGSLFIQIYHPRKKTWRYLFTKPPFPQPLDFGTAIMCTVRL</sequence>
<dbReference type="InParanoid" id="V4U4R0"/>
<evidence type="ECO:0008006" key="3">
    <source>
        <dbReference type="Google" id="ProtNLM"/>
    </source>
</evidence>
<evidence type="ECO:0000313" key="1">
    <source>
        <dbReference type="EMBL" id="ESR57126.1"/>
    </source>
</evidence>
<accession>V4U4R0</accession>
<dbReference type="STRING" id="85681.V4U4R0"/>